<evidence type="ECO:0000313" key="2">
    <source>
        <dbReference type="EMBL" id="TQF11205.1"/>
    </source>
</evidence>
<evidence type="ECO:0000313" key="3">
    <source>
        <dbReference type="Proteomes" id="UP000315369"/>
    </source>
</evidence>
<keyword evidence="3" id="KW-1185">Reference proteome</keyword>
<protein>
    <submittedName>
        <fullName evidence="2">Tetratricopeptide repeat protein</fullName>
    </submittedName>
</protein>
<organism evidence="2 3">
    <name type="scientific">Myxococcus llanfairpwllgwyngyllgogerychwyrndrobwllllantysiliogogogochensis</name>
    <dbReference type="NCBI Taxonomy" id="2590453"/>
    <lineage>
        <taxon>Bacteria</taxon>
        <taxon>Pseudomonadati</taxon>
        <taxon>Myxococcota</taxon>
        <taxon>Myxococcia</taxon>
        <taxon>Myxococcales</taxon>
        <taxon>Cystobacterineae</taxon>
        <taxon>Myxococcaceae</taxon>
        <taxon>Myxococcus</taxon>
    </lineage>
</organism>
<feature type="region of interest" description="Disordered" evidence="1">
    <location>
        <begin position="319"/>
        <end position="341"/>
    </location>
</feature>
<evidence type="ECO:0000256" key="1">
    <source>
        <dbReference type="SAM" id="MobiDB-lite"/>
    </source>
</evidence>
<dbReference type="Gene3D" id="1.25.40.10">
    <property type="entry name" value="Tetratricopeptide repeat domain"/>
    <property type="match status" value="1"/>
</dbReference>
<sequence length="341" mass="35270">MMGAPHTPHMPPSLLNKGLVTALSVTSGLAWAGPKLAGPYMGDTYGQVDLHMVGERLVGTSAGSGGGCKFPAGTEVLTGEFQGNVLVATVQVCLSGVPECVGARSFPVLAVYNPQSSVITARFRLPEGCHSPGLKDSQLLLRGLGGAPVEEGEEEGAASGAQGSAPDAATDEPEEAVAAAPKSPEAKVAEARPPVVATSPVSMGLQLLAVGKWEVARSRFEAALLEDARNLDALVGMAGCHLGTGNSSKALESLNRISSVPAGRPDVYAWQAYAHDMAGNKSRVPYLLRRALDLGWKPEEPKPWEAALVRALAGDIEQARQAKNRKRAPGRESAGAGSTSP</sequence>
<feature type="region of interest" description="Disordered" evidence="1">
    <location>
        <begin position="148"/>
        <end position="192"/>
    </location>
</feature>
<dbReference type="InterPro" id="IPR011990">
    <property type="entry name" value="TPR-like_helical_dom_sf"/>
</dbReference>
<dbReference type="Pfam" id="PF14559">
    <property type="entry name" value="TPR_19"/>
    <property type="match status" value="1"/>
</dbReference>
<name>A0A540WQA9_9BACT</name>
<reference evidence="2 3" key="1">
    <citation type="submission" date="2019-06" db="EMBL/GenBank/DDBJ databases">
        <authorList>
            <person name="Livingstone P."/>
            <person name="Whitworth D."/>
        </authorList>
    </citation>
    <scope>NUCLEOTIDE SEQUENCE [LARGE SCALE GENOMIC DNA]</scope>
    <source>
        <strain evidence="2 3">AM401</strain>
    </source>
</reference>
<proteinExistence type="predicted"/>
<gene>
    <name evidence="2" type="ORF">FJV41_35490</name>
</gene>
<dbReference type="AlphaFoldDB" id="A0A540WQA9"/>
<comment type="caution">
    <text evidence="2">The sequence shown here is derived from an EMBL/GenBank/DDBJ whole genome shotgun (WGS) entry which is preliminary data.</text>
</comment>
<dbReference type="Proteomes" id="UP000315369">
    <property type="component" value="Unassembled WGS sequence"/>
</dbReference>
<dbReference type="OrthoDB" id="5508668at2"/>
<dbReference type="EMBL" id="VIFM01000203">
    <property type="protein sequence ID" value="TQF11205.1"/>
    <property type="molecule type" value="Genomic_DNA"/>
</dbReference>
<accession>A0A540WQA9</accession>
<feature type="compositionally biased region" description="Low complexity" evidence="1">
    <location>
        <begin position="157"/>
        <end position="168"/>
    </location>
</feature>
<dbReference type="SUPFAM" id="SSF48452">
    <property type="entry name" value="TPR-like"/>
    <property type="match status" value="1"/>
</dbReference>